<dbReference type="PANTHER" id="PTHR28626:SF3">
    <property type="entry name" value="SRR1-LIKE PROTEIN"/>
    <property type="match status" value="1"/>
</dbReference>
<dbReference type="Proteomes" id="UP001556367">
    <property type="component" value="Unassembled WGS sequence"/>
</dbReference>
<dbReference type="InterPro" id="IPR040044">
    <property type="entry name" value="SRR1L"/>
</dbReference>
<comment type="similarity">
    <text evidence="1">Belongs to the SRR1 family.</text>
</comment>
<comment type="caution">
    <text evidence="3">The sequence shown here is derived from an EMBL/GenBank/DDBJ whole genome shotgun (WGS) entry which is preliminary data.</text>
</comment>
<protein>
    <recommendedName>
        <fullName evidence="2">SRR1-like domain-containing protein</fullName>
    </recommendedName>
</protein>
<dbReference type="InterPro" id="IPR012942">
    <property type="entry name" value="SRR1-like"/>
</dbReference>
<name>A0ABR3IUZ2_9AGAR</name>
<evidence type="ECO:0000259" key="2">
    <source>
        <dbReference type="Pfam" id="PF07985"/>
    </source>
</evidence>
<organism evidence="3 4">
    <name type="scientific">Hohenbuehelia grisea</name>
    <dbReference type="NCBI Taxonomy" id="104357"/>
    <lineage>
        <taxon>Eukaryota</taxon>
        <taxon>Fungi</taxon>
        <taxon>Dikarya</taxon>
        <taxon>Basidiomycota</taxon>
        <taxon>Agaricomycotina</taxon>
        <taxon>Agaricomycetes</taxon>
        <taxon>Agaricomycetidae</taxon>
        <taxon>Agaricales</taxon>
        <taxon>Pleurotineae</taxon>
        <taxon>Pleurotaceae</taxon>
        <taxon>Hohenbuehelia</taxon>
    </lineage>
</organism>
<keyword evidence="4" id="KW-1185">Reference proteome</keyword>
<dbReference type="PANTHER" id="PTHR28626">
    <property type="entry name" value="SRR1-LIKE PROTEIN"/>
    <property type="match status" value="1"/>
</dbReference>
<accession>A0ABR3IUZ2</accession>
<evidence type="ECO:0000256" key="1">
    <source>
        <dbReference type="ARBA" id="ARBA00009856"/>
    </source>
</evidence>
<proteinExistence type="inferred from homology"/>
<feature type="domain" description="SRR1-like" evidence="2">
    <location>
        <begin position="69"/>
        <end position="182"/>
    </location>
</feature>
<dbReference type="EMBL" id="JASNQZ010000015">
    <property type="protein sequence ID" value="KAL0947083.1"/>
    <property type="molecule type" value="Genomic_DNA"/>
</dbReference>
<gene>
    <name evidence="3" type="ORF">HGRIS_013224</name>
</gene>
<sequence>MSAGESSFRYAEFTVSSRKRRKNVNKASQPSPITLLDRARMEIEQDSAWFARCMHILQEALTCHRFTSPAIICLGLGSPTGSRDALMQLAFLLRVCDTLDISTNQVSLYDPVFTDEDKALFEHHKLRLITENNHGAYPADVPTIFLMPHCDLELYESLCRANWCRDRLANLLLVANSFAEYVIK</sequence>
<evidence type="ECO:0000313" key="4">
    <source>
        <dbReference type="Proteomes" id="UP001556367"/>
    </source>
</evidence>
<dbReference type="Pfam" id="PF07985">
    <property type="entry name" value="SRR1"/>
    <property type="match status" value="1"/>
</dbReference>
<reference evidence="4" key="1">
    <citation type="submission" date="2024-06" db="EMBL/GenBank/DDBJ databases">
        <title>Multi-omics analyses provide insights into the biosynthesis of the anticancer antibiotic pleurotin in Hohenbuehelia grisea.</title>
        <authorList>
            <person name="Weaver J.A."/>
            <person name="Alberti F."/>
        </authorList>
    </citation>
    <scope>NUCLEOTIDE SEQUENCE [LARGE SCALE GENOMIC DNA]</scope>
    <source>
        <strain evidence="4">T-177</strain>
    </source>
</reference>
<evidence type="ECO:0000313" key="3">
    <source>
        <dbReference type="EMBL" id="KAL0947083.1"/>
    </source>
</evidence>